<dbReference type="AlphaFoldDB" id="A0A5M8PYZ4"/>
<feature type="binding site" evidence="1">
    <location>
        <position position="270"/>
    </location>
    <ligand>
        <name>Zn(2+)</name>
        <dbReference type="ChEBI" id="CHEBI:29105"/>
    </ligand>
</feature>
<dbReference type="Gene3D" id="1.50.10.10">
    <property type="match status" value="1"/>
</dbReference>
<dbReference type="GO" id="GO:0046872">
    <property type="term" value="F:metal ion binding"/>
    <property type="evidence" value="ECO:0007669"/>
    <property type="project" value="UniProtKB-KW"/>
</dbReference>
<gene>
    <name evidence="2" type="ORF">FRX48_01732</name>
</gene>
<keyword evidence="1" id="KW-0479">Metal-binding</keyword>
<dbReference type="EMBL" id="VXIT01000002">
    <property type="protein sequence ID" value="KAA6414981.1"/>
    <property type="molecule type" value="Genomic_DNA"/>
</dbReference>
<dbReference type="InterPro" id="IPR012341">
    <property type="entry name" value="6hp_glycosidase-like_sf"/>
</dbReference>
<evidence type="ECO:0000313" key="2">
    <source>
        <dbReference type="EMBL" id="KAA6414981.1"/>
    </source>
</evidence>
<dbReference type="SMART" id="SM01260">
    <property type="entry name" value="LANC_like"/>
    <property type="match status" value="1"/>
</dbReference>
<comment type="caution">
    <text evidence="2">The sequence shown here is derived from an EMBL/GenBank/DDBJ whole genome shotgun (WGS) entry which is preliminary data.</text>
</comment>
<organism evidence="2 3">
    <name type="scientific">Lasallia pustulata</name>
    <dbReference type="NCBI Taxonomy" id="136370"/>
    <lineage>
        <taxon>Eukaryota</taxon>
        <taxon>Fungi</taxon>
        <taxon>Dikarya</taxon>
        <taxon>Ascomycota</taxon>
        <taxon>Pezizomycotina</taxon>
        <taxon>Lecanoromycetes</taxon>
        <taxon>OSLEUM clade</taxon>
        <taxon>Umbilicariomycetidae</taxon>
        <taxon>Umbilicariales</taxon>
        <taxon>Umbilicariaceae</taxon>
        <taxon>Lasallia</taxon>
    </lineage>
</organism>
<dbReference type="GO" id="GO:0005886">
    <property type="term" value="C:plasma membrane"/>
    <property type="evidence" value="ECO:0007669"/>
    <property type="project" value="TreeGrafter"/>
</dbReference>
<evidence type="ECO:0000256" key="1">
    <source>
        <dbReference type="PIRSR" id="PIRSR607822-1"/>
    </source>
</evidence>
<protein>
    <recommendedName>
        <fullName evidence="4">Lanthionine synthetase C-like</fullName>
    </recommendedName>
</protein>
<accession>A0A5M8PYZ4</accession>
<dbReference type="PANTHER" id="PTHR12736">
    <property type="entry name" value="LANC-LIKE PROTEIN"/>
    <property type="match status" value="1"/>
</dbReference>
<dbReference type="PRINTS" id="PR01955">
    <property type="entry name" value="LANCFRANKIA"/>
</dbReference>
<sequence length="397" mass="42161">MTNPPFEITSLHHRYFTITAPTALPSPTSELTSILTSILSELKDKSSSPTPTFSWHGLFLGPTSFAYLLYRLSPLHPALTISSSSLAHLASWTLSQPPPAAVLSSPKRGGIADEAMATTTTTALLTSSLPHATSVVAMAAQTISPEHCPSNEWLYGRAGTLYLLRALKSHFTSSSPAPGADALLTAIETTIAAICGTILHSPRPWTWHKKHYLGAAHGSVGIITQVVLSRPACAPAVRDDLVAVLDAQLSSGNWPSSLPFSGDDKLVQFCHGAPGVVISLRSLAPYFPELGTEIESAVERGERCVVERGALRKEACLCHGMAGNAMAVGRGEGEGVEREKFYACMGEGMLGRLVERGVVQEWERSGVDLMGGKAGVAWAWGVRGTGMEGKMVGYNDV</sequence>
<evidence type="ECO:0000313" key="3">
    <source>
        <dbReference type="Proteomes" id="UP000324767"/>
    </source>
</evidence>
<dbReference type="InterPro" id="IPR007822">
    <property type="entry name" value="LANC-like"/>
</dbReference>
<dbReference type="PANTHER" id="PTHR12736:SF7">
    <property type="entry name" value="LANC-LIKE PROTEIN 3"/>
    <property type="match status" value="1"/>
</dbReference>
<keyword evidence="1" id="KW-0862">Zinc</keyword>
<dbReference type="OrthoDB" id="10257263at2759"/>
<reference evidence="2 3" key="1">
    <citation type="submission" date="2019-09" db="EMBL/GenBank/DDBJ databases">
        <title>The hologenome of the rock-dwelling lichen Lasallia pustulata.</title>
        <authorList>
            <person name="Greshake Tzovaras B."/>
            <person name="Segers F."/>
            <person name="Bicker A."/>
            <person name="Dal Grande F."/>
            <person name="Otte J."/>
            <person name="Hankeln T."/>
            <person name="Schmitt I."/>
            <person name="Ebersberger I."/>
        </authorList>
    </citation>
    <scope>NUCLEOTIDE SEQUENCE [LARGE SCALE GENOMIC DNA]</scope>
    <source>
        <strain evidence="2">A1-1</strain>
    </source>
</reference>
<dbReference type="GO" id="GO:0031179">
    <property type="term" value="P:peptide modification"/>
    <property type="evidence" value="ECO:0007669"/>
    <property type="project" value="InterPro"/>
</dbReference>
<feature type="binding site" evidence="1">
    <location>
        <position position="319"/>
    </location>
    <ligand>
        <name>Zn(2+)</name>
        <dbReference type="ChEBI" id="CHEBI:29105"/>
    </ligand>
</feature>
<dbReference type="Proteomes" id="UP000324767">
    <property type="component" value="Unassembled WGS sequence"/>
</dbReference>
<dbReference type="PRINTS" id="PR01950">
    <property type="entry name" value="LANCSUPER"/>
</dbReference>
<dbReference type="GO" id="GO:0005975">
    <property type="term" value="P:carbohydrate metabolic process"/>
    <property type="evidence" value="ECO:0007669"/>
    <property type="project" value="InterPro"/>
</dbReference>
<evidence type="ECO:0008006" key="4">
    <source>
        <dbReference type="Google" id="ProtNLM"/>
    </source>
</evidence>
<feature type="binding site" evidence="1">
    <location>
        <position position="318"/>
    </location>
    <ligand>
        <name>Zn(2+)</name>
        <dbReference type="ChEBI" id="CHEBI:29105"/>
    </ligand>
</feature>
<dbReference type="CDD" id="cd04794">
    <property type="entry name" value="euk_LANCL"/>
    <property type="match status" value="1"/>
</dbReference>
<proteinExistence type="predicted"/>
<dbReference type="Pfam" id="PF05147">
    <property type="entry name" value="LANC_like"/>
    <property type="match status" value="1"/>
</dbReference>
<name>A0A5M8PYZ4_9LECA</name>
<dbReference type="SUPFAM" id="SSF158745">
    <property type="entry name" value="LanC-like"/>
    <property type="match status" value="1"/>
</dbReference>